<sequence>MKNIKLQTNFQHCIYSVNKICRFRIDKSKQRKCKDLGSFEFSTDNLASVLSNIIIRVWVTEMIVFCVKRNTVINSLLEIMRFDRKKLRKFGCIVFSVTI</sequence>
<accession>A0ABD2PEW7</accession>
<protein>
    <submittedName>
        <fullName evidence="1">Uncharacterized protein</fullName>
    </submittedName>
</protein>
<dbReference type="EMBL" id="JABFTP020000186">
    <property type="protein sequence ID" value="KAL3289519.1"/>
    <property type="molecule type" value="Genomic_DNA"/>
</dbReference>
<keyword evidence="2" id="KW-1185">Reference proteome</keyword>
<evidence type="ECO:0000313" key="1">
    <source>
        <dbReference type="EMBL" id="KAL3289519.1"/>
    </source>
</evidence>
<comment type="caution">
    <text evidence="1">The sequence shown here is derived from an EMBL/GenBank/DDBJ whole genome shotgun (WGS) entry which is preliminary data.</text>
</comment>
<dbReference type="Proteomes" id="UP001516400">
    <property type="component" value="Unassembled WGS sequence"/>
</dbReference>
<name>A0ABD2PEW7_9CUCU</name>
<organism evidence="1 2">
    <name type="scientific">Cryptolaemus montrouzieri</name>
    <dbReference type="NCBI Taxonomy" id="559131"/>
    <lineage>
        <taxon>Eukaryota</taxon>
        <taxon>Metazoa</taxon>
        <taxon>Ecdysozoa</taxon>
        <taxon>Arthropoda</taxon>
        <taxon>Hexapoda</taxon>
        <taxon>Insecta</taxon>
        <taxon>Pterygota</taxon>
        <taxon>Neoptera</taxon>
        <taxon>Endopterygota</taxon>
        <taxon>Coleoptera</taxon>
        <taxon>Polyphaga</taxon>
        <taxon>Cucujiformia</taxon>
        <taxon>Coccinelloidea</taxon>
        <taxon>Coccinellidae</taxon>
        <taxon>Scymninae</taxon>
        <taxon>Scymnini</taxon>
        <taxon>Cryptolaemus</taxon>
    </lineage>
</organism>
<evidence type="ECO:0000313" key="2">
    <source>
        <dbReference type="Proteomes" id="UP001516400"/>
    </source>
</evidence>
<proteinExistence type="predicted"/>
<reference evidence="1 2" key="1">
    <citation type="journal article" date="2021" name="BMC Biol.">
        <title>Horizontally acquired antibacterial genes associated with adaptive radiation of ladybird beetles.</title>
        <authorList>
            <person name="Li H.S."/>
            <person name="Tang X.F."/>
            <person name="Huang Y.H."/>
            <person name="Xu Z.Y."/>
            <person name="Chen M.L."/>
            <person name="Du X.Y."/>
            <person name="Qiu B.Y."/>
            <person name="Chen P.T."/>
            <person name="Zhang W."/>
            <person name="Slipinski A."/>
            <person name="Escalona H.E."/>
            <person name="Waterhouse R.M."/>
            <person name="Zwick A."/>
            <person name="Pang H."/>
        </authorList>
    </citation>
    <scope>NUCLEOTIDE SEQUENCE [LARGE SCALE GENOMIC DNA]</scope>
    <source>
        <strain evidence="1">SYSU2018</strain>
    </source>
</reference>
<dbReference type="AlphaFoldDB" id="A0ABD2PEW7"/>
<gene>
    <name evidence="1" type="ORF">HHI36_022936</name>
</gene>